<keyword evidence="2" id="KW-1185">Reference proteome</keyword>
<accession>A0A5C3QEI0</accession>
<evidence type="ECO:0000313" key="1">
    <source>
        <dbReference type="EMBL" id="TFL00102.1"/>
    </source>
</evidence>
<evidence type="ECO:0000313" key="2">
    <source>
        <dbReference type="Proteomes" id="UP000305067"/>
    </source>
</evidence>
<reference evidence="1 2" key="1">
    <citation type="journal article" date="2019" name="Nat. Ecol. Evol.">
        <title>Megaphylogeny resolves global patterns of mushroom evolution.</title>
        <authorList>
            <person name="Varga T."/>
            <person name="Krizsan K."/>
            <person name="Foldi C."/>
            <person name="Dima B."/>
            <person name="Sanchez-Garcia M."/>
            <person name="Sanchez-Ramirez S."/>
            <person name="Szollosi G.J."/>
            <person name="Szarkandi J.G."/>
            <person name="Papp V."/>
            <person name="Albert L."/>
            <person name="Andreopoulos W."/>
            <person name="Angelini C."/>
            <person name="Antonin V."/>
            <person name="Barry K.W."/>
            <person name="Bougher N.L."/>
            <person name="Buchanan P."/>
            <person name="Buyck B."/>
            <person name="Bense V."/>
            <person name="Catcheside P."/>
            <person name="Chovatia M."/>
            <person name="Cooper J."/>
            <person name="Damon W."/>
            <person name="Desjardin D."/>
            <person name="Finy P."/>
            <person name="Geml J."/>
            <person name="Haridas S."/>
            <person name="Hughes K."/>
            <person name="Justo A."/>
            <person name="Karasinski D."/>
            <person name="Kautmanova I."/>
            <person name="Kiss B."/>
            <person name="Kocsube S."/>
            <person name="Kotiranta H."/>
            <person name="LaButti K.M."/>
            <person name="Lechner B.E."/>
            <person name="Liimatainen K."/>
            <person name="Lipzen A."/>
            <person name="Lukacs Z."/>
            <person name="Mihaltcheva S."/>
            <person name="Morgado L.N."/>
            <person name="Niskanen T."/>
            <person name="Noordeloos M.E."/>
            <person name="Ohm R.A."/>
            <person name="Ortiz-Santana B."/>
            <person name="Ovrebo C."/>
            <person name="Racz N."/>
            <person name="Riley R."/>
            <person name="Savchenko A."/>
            <person name="Shiryaev A."/>
            <person name="Soop K."/>
            <person name="Spirin V."/>
            <person name="Szebenyi C."/>
            <person name="Tomsovsky M."/>
            <person name="Tulloss R.E."/>
            <person name="Uehling J."/>
            <person name="Grigoriev I.V."/>
            <person name="Vagvolgyi C."/>
            <person name="Papp T."/>
            <person name="Martin F.M."/>
            <person name="Miettinen O."/>
            <person name="Hibbett D.S."/>
            <person name="Nagy L.G."/>
        </authorList>
    </citation>
    <scope>NUCLEOTIDE SEQUENCE [LARGE SCALE GENOMIC DNA]</scope>
    <source>
        <strain evidence="1 2">CBS 309.79</strain>
    </source>
</reference>
<protein>
    <submittedName>
        <fullName evidence="1">Uncharacterized protein</fullName>
    </submittedName>
</protein>
<dbReference type="Proteomes" id="UP000305067">
    <property type="component" value="Unassembled WGS sequence"/>
</dbReference>
<proteinExistence type="predicted"/>
<name>A0A5C3QEI0_9AGAR</name>
<dbReference type="EMBL" id="ML178830">
    <property type="protein sequence ID" value="TFL00102.1"/>
    <property type="molecule type" value="Genomic_DNA"/>
</dbReference>
<dbReference type="AlphaFoldDB" id="A0A5C3QEI0"/>
<organism evidence="1 2">
    <name type="scientific">Pterulicium gracile</name>
    <dbReference type="NCBI Taxonomy" id="1884261"/>
    <lineage>
        <taxon>Eukaryota</taxon>
        <taxon>Fungi</taxon>
        <taxon>Dikarya</taxon>
        <taxon>Basidiomycota</taxon>
        <taxon>Agaricomycotina</taxon>
        <taxon>Agaricomycetes</taxon>
        <taxon>Agaricomycetidae</taxon>
        <taxon>Agaricales</taxon>
        <taxon>Pleurotineae</taxon>
        <taxon>Pterulaceae</taxon>
        <taxon>Pterulicium</taxon>
    </lineage>
</organism>
<sequence length="124" mass="13728">MTAQEVLETVCRMRRLDGNEQALVLRVIVECPIKDPTRLDSFNILVHLERTVTEIERAREGMWSANLDLVKRTLVDGLEWDFPGLGPVHEIPDGATDSNASLLDGVDLEAMRAKPDGGGSSLWS</sequence>
<dbReference type="OrthoDB" id="241990at2759"/>
<gene>
    <name evidence="1" type="ORF">BDV98DRAFT_569991</name>
</gene>